<feature type="compositionally biased region" description="Basic and acidic residues" evidence="1">
    <location>
        <begin position="212"/>
        <end position="223"/>
    </location>
</feature>
<sequence length="223" mass="24746">MQGGEVTSGPEVNAQAPGNPTKTYHLVNQHTFTSKHFEIQHNGQVILWANTNKTLLHKPIINLAADAENGPIIAACKLESFSRSLRFFIGNPDCTDKATWSICECAGFVEKHYSFRSSDGRLLQWKRTHNKDLGGKTFGGRTFKLVDEGGNVLAVYVHTQSVFGKRHQIARFDFYVELGQELELVSLVTMLGIQVSKPTEDMSRSSVAGAEARGRLQQDLRSP</sequence>
<name>A0AAV9JIW1_9PEZI</name>
<feature type="region of interest" description="Disordered" evidence="1">
    <location>
        <begin position="1"/>
        <end position="20"/>
    </location>
</feature>
<dbReference type="EMBL" id="JAVFHQ010000021">
    <property type="protein sequence ID" value="KAK4545126.1"/>
    <property type="molecule type" value="Genomic_DNA"/>
</dbReference>
<evidence type="ECO:0000313" key="3">
    <source>
        <dbReference type="Proteomes" id="UP001324427"/>
    </source>
</evidence>
<feature type="region of interest" description="Disordered" evidence="1">
    <location>
        <begin position="202"/>
        <end position="223"/>
    </location>
</feature>
<evidence type="ECO:0000313" key="2">
    <source>
        <dbReference type="EMBL" id="KAK4545126.1"/>
    </source>
</evidence>
<evidence type="ECO:0000256" key="1">
    <source>
        <dbReference type="SAM" id="MobiDB-lite"/>
    </source>
</evidence>
<keyword evidence="3" id="KW-1185">Reference proteome</keyword>
<dbReference type="Proteomes" id="UP001324427">
    <property type="component" value="Unassembled WGS sequence"/>
</dbReference>
<reference evidence="2 3" key="1">
    <citation type="submission" date="2021-11" db="EMBL/GenBank/DDBJ databases">
        <title>Black yeast isolated from Biological Soil Crust.</title>
        <authorList>
            <person name="Kurbessoian T."/>
        </authorList>
    </citation>
    <scope>NUCLEOTIDE SEQUENCE [LARGE SCALE GENOMIC DNA]</scope>
    <source>
        <strain evidence="2 3">CCFEE 5522</strain>
    </source>
</reference>
<gene>
    <name evidence="2" type="ORF">LTR36_003677</name>
</gene>
<dbReference type="AlphaFoldDB" id="A0AAV9JIW1"/>
<organism evidence="2 3">
    <name type="scientific">Oleoguttula mirabilis</name>
    <dbReference type="NCBI Taxonomy" id="1507867"/>
    <lineage>
        <taxon>Eukaryota</taxon>
        <taxon>Fungi</taxon>
        <taxon>Dikarya</taxon>
        <taxon>Ascomycota</taxon>
        <taxon>Pezizomycotina</taxon>
        <taxon>Dothideomycetes</taxon>
        <taxon>Dothideomycetidae</taxon>
        <taxon>Mycosphaerellales</taxon>
        <taxon>Teratosphaeriaceae</taxon>
        <taxon>Oleoguttula</taxon>
    </lineage>
</organism>
<accession>A0AAV9JIW1</accession>
<comment type="caution">
    <text evidence="2">The sequence shown here is derived from an EMBL/GenBank/DDBJ whole genome shotgun (WGS) entry which is preliminary data.</text>
</comment>
<protein>
    <submittedName>
        <fullName evidence="2">Uncharacterized protein</fullName>
    </submittedName>
</protein>
<proteinExistence type="predicted"/>